<dbReference type="PROSITE" id="PS51278">
    <property type="entry name" value="GATASE_TYPE_2"/>
    <property type="match status" value="1"/>
</dbReference>
<keyword evidence="5 7" id="KW-0658">Purine biosynthesis</keyword>
<dbReference type="RefSeq" id="WP_132314488.1">
    <property type="nucleotide sequence ID" value="NZ_FWZT01000001.1"/>
</dbReference>
<dbReference type="Pfam" id="PF13537">
    <property type="entry name" value="GATase_7"/>
    <property type="match status" value="1"/>
</dbReference>
<dbReference type="InterPro" id="IPR000836">
    <property type="entry name" value="PRTase_dom"/>
</dbReference>
<comment type="cofactor">
    <cofactor evidence="7 11">
        <name>[4Fe-4S] cluster</name>
        <dbReference type="ChEBI" id="CHEBI:49883"/>
    </cofactor>
    <text evidence="7 11">Binds 1 [4Fe-4S] cluster per subunit.</text>
</comment>
<comment type="pathway">
    <text evidence="1 7 8">Purine metabolism; IMP biosynthesis via de novo pathway; N(1)-(5-phospho-D-ribosyl)glycinamide from 5-phospho-alpha-D-ribose 1-diphosphate: step 1/2.</text>
</comment>
<evidence type="ECO:0000259" key="13">
    <source>
        <dbReference type="PROSITE" id="PS51278"/>
    </source>
</evidence>
<evidence type="ECO:0000256" key="8">
    <source>
        <dbReference type="PIRNR" id="PIRNR000485"/>
    </source>
</evidence>
<keyword evidence="7 11" id="KW-0408">Iron</keyword>
<gene>
    <name evidence="7" type="primary">purF</name>
    <name evidence="14" type="ORF">SAMN06296036_101397</name>
</gene>
<comment type="function">
    <text evidence="7">Catalyzes the formation of phosphoribosylamine from phosphoribosylpyrophosphate (PRPP) and glutamine.</text>
</comment>
<feature type="compositionally biased region" description="Basic and acidic residues" evidence="12">
    <location>
        <begin position="453"/>
        <end position="468"/>
    </location>
</feature>
<dbReference type="GO" id="GO:0004044">
    <property type="term" value="F:amidophosphoribosyltransferase activity"/>
    <property type="evidence" value="ECO:0007669"/>
    <property type="project" value="UniProtKB-UniRule"/>
</dbReference>
<feature type="region of interest" description="Disordered" evidence="12">
    <location>
        <begin position="453"/>
        <end position="474"/>
    </location>
</feature>
<evidence type="ECO:0000256" key="10">
    <source>
        <dbReference type="PIRSR" id="PIRSR000485-2"/>
    </source>
</evidence>
<evidence type="ECO:0000256" key="2">
    <source>
        <dbReference type="ARBA" id="ARBA00010138"/>
    </source>
</evidence>
<keyword evidence="7 10" id="KW-0460">Magnesium</keyword>
<keyword evidence="7 11" id="KW-0411">Iron-sulfur</keyword>
<accession>A0A1Y6B524</accession>
<dbReference type="PANTHER" id="PTHR11907">
    <property type="entry name" value="AMIDOPHOSPHORIBOSYLTRANSFERASE"/>
    <property type="match status" value="1"/>
</dbReference>
<feature type="binding site" evidence="7 11">
    <location>
        <position position="244"/>
    </location>
    <ligand>
        <name>[4Fe-4S] cluster</name>
        <dbReference type="ChEBI" id="CHEBI:49883"/>
    </ligand>
</feature>
<dbReference type="InterPro" id="IPR005854">
    <property type="entry name" value="PurF"/>
</dbReference>
<feature type="binding site" evidence="7 11">
    <location>
        <position position="390"/>
    </location>
    <ligand>
        <name>[4Fe-4S] cluster</name>
        <dbReference type="ChEBI" id="CHEBI:49883"/>
    </ligand>
</feature>
<evidence type="ECO:0000256" key="1">
    <source>
        <dbReference type="ARBA" id="ARBA00005209"/>
    </source>
</evidence>
<dbReference type="GO" id="GO:0009113">
    <property type="term" value="P:purine nucleobase biosynthetic process"/>
    <property type="evidence" value="ECO:0007669"/>
    <property type="project" value="UniProtKB-UniRule"/>
</dbReference>
<dbReference type="SUPFAM" id="SSF56235">
    <property type="entry name" value="N-terminal nucleophile aminohydrolases (Ntn hydrolases)"/>
    <property type="match status" value="1"/>
</dbReference>
<feature type="binding site" evidence="7 10">
    <location>
        <position position="353"/>
    </location>
    <ligand>
        <name>Mg(2+)</name>
        <dbReference type="ChEBI" id="CHEBI:18420"/>
    </ligand>
</feature>
<feature type="binding site" evidence="7 11">
    <location>
        <position position="442"/>
    </location>
    <ligand>
        <name>[4Fe-4S] cluster</name>
        <dbReference type="ChEBI" id="CHEBI:49883"/>
    </ligand>
</feature>
<evidence type="ECO:0000256" key="11">
    <source>
        <dbReference type="PIRSR" id="PIRSR000485-3"/>
    </source>
</evidence>
<keyword evidence="7" id="KW-0004">4Fe-4S</keyword>
<evidence type="ECO:0000256" key="9">
    <source>
        <dbReference type="PIRSR" id="PIRSR000485-1"/>
    </source>
</evidence>
<feature type="active site" description="Nucleophile" evidence="7 9">
    <location>
        <position position="8"/>
    </location>
</feature>
<dbReference type="InterPro" id="IPR017932">
    <property type="entry name" value="GATase_2_dom"/>
</dbReference>
<dbReference type="HAMAP" id="MF_01931">
    <property type="entry name" value="PurF"/>
    <property type="match status" value="1"/>
</dbReference>
<feature type="binding site" evidence="7 11">
    <location>
        <position position="445"/>
    </location>
    <ligand>
        <name>[4Fe-4S] cluster</name>
        <dbReference type="ChEBI" id="CHEBI:49883"/>
    </ligand>
</feature>
<evidence type="ECO:0000256" key="3">
    <source>
        <dbReference type="ARBA" id="ARBA00022676"/>
    </source>
</evidence>
<dbReference type="AlphaFoldDB" id="A0A1Y6B524"/>
<keyword evidence="4 7" id="KW-0808">Transferase</keyword>
<evidence type="ECO:0000256" key="12">
    <source>
        <dbReference type="SAM" id="MobiDB-lite"/>
    </source>
</evidence>
<dbReference type="CDD" id="cd00715">
    <property type="entry name" value="GPATase_N"/>
    <property type="match status" value="1"/>
</dbReference>
<evidence type="ECO:0000256" key="7">
    <source>
        <dbReference type="HAMAP-Rule" id="MF_01931"/>
    </source>
</evidence>
<dbReference type="Gene3D" id="3.60.20.10">
    <property type="entry name" value="Glutamine Phosphoribosylpyrophosphate, subunit 1, domain 1"/>
    <property type="match status" value="1"/>
</dbReference>
<dbReference type="STRING" id="1513793.SAMN06296036_101397"/>
<comment type="catalytic activity">
    <reaction evidence="7 8">
        <text>5-phospho-beta-D-ribosylamine + L-glutamate + diphosphate = 5-phospho-alpha-D-ribose 1-diphosphate + L-glutamine + H2O</text>
        <dbReference type="Rhea" id="RHEA:14905"/>
        <dbReference type="ChEBI" id="CHEBI:15377"/>
        <dbReference type="ChEBI" id="CHEBI:29985"/>
        <dbReference type="ChEBI" id="CHEBI:33019"/>
        <dbReference type="ChEBI" id="CHEBI:58017"/>
        <dbReference type="ChEBI" id="CHEBI:58359"/>
        <dbReference type="ChEBI" id="CHEBI:58681"/>
        <dbReference type="EC" id="2.4.2.14"/>
    </reaction>
</comment>
<dbReference type="InterPro" id="IPR029057">
    <property type="entry name" value="PRTase-like"/>
</dbReference>
<dbReference type="SUPFAM" id="SSF53271">
    <property type="entry name" value="PRTase-like"/>
    <property type="match status" value="1"/>
</dbReference>
<keyword evidence="6 7" id="KW-0315">Glutamine amidotransferase</keyword>
<dbReference type="NCBIfam" id="TIGR01134">
    <property type="entry name" value="purF"/>
    <property type="match status" value="1"/>
</dbReference>
<feature type="binding site" evidence="7 10">
    <location>
        <position position="291"/>
    </location>
    <ligand>
        <name>Mg(2+)</name>
        <dbReference type="ChEBI" id="CHEBI:18420"/>
    </ligand>
</feature>
<proteinExistence type="inferred from homology"/>
<evidence type="ECO:0000313" key="15">
    <source>
        <dbReference type="Proteomes" id="UP000192907"/>
    </source>
</evidence>
<feature type="domain" description="Glutamine amidotransferase type-2" evidence="13">
    <location>
        <begin position="8"/>
        <end position="227"/>
    </location>
</feature>
<dbReference type="InterPro" id="IPR029055">
    <property type="entry name" value="Ntn_hydrolases_N"/>
</dbReference>
<dbReference type="InterPro" id="IPR035584">
    <property type="entry name" value="PurF_N"/>
</dbReference>
<dbReference type="EMBL" id="FWZT01000001">
    <property type="protein sequence ID" value="SME90795.1"/>
    <property type="molecule type" value="Genomic_DNA"/>
</dbReference>
<keyword evidence="7 10" id="KW-0479">Metal-binding</keyword>
<dbReference type="GO" id="GO:0006189">
    <property type="term" value="P:'de novo' IMP biosynthetic process"/>
    <property type="evidence" value="ECO:0007669"/>
    <property type="project" value="UniProtKB-UniRule"/>
</dbReference>
<evidence type="ECO:0000256" key="6">
    <source>
        <dbReference type="ARBA" id="ARBA00022962"/>
    </source>
</evidence>
<keyword evidence="15" id="KW-1185">Reference proteome</keyword>
<dbReference type="GO" id="GO:0051539">
    <property type="term" value="F:4 iron, 4 sulfur cluster binding"/>
    <property type="evidence" value="ECO:0007669"/>
    <property type="project" value="UniProtKB-KW"/>
</dbReference>
<evidence type="ECO:0000256" key="4">
    <source>
        <dbReference type="ARBA" id="ARBA00022679"/>
    </source>
</evidence>
<sequence>MAGFREECGVVGVVGDKEAANLIYLSLYALQHRGQEAAGIVTLNKEGSFSGHKAFGLVGDGFNKDILDKLEGKVGIGHNRYSTAGGKMVQNIQPFSFNTAIGSLAIAHNGNLTNASQLRKDLEKSGSIFQSTSDTEIFMHLLARSNEESILERIIEVMKVVKGAYSLLLLTKDRLFALRDPFGFRPLVLGRRGEAVVVVSETCALDLIDAEFEREIAPGEVVEIHNDGSVKSYFPVESSRKAFCSFEPIYFARPDSQIFNEEIYELRKKMGAILARESHVDADVVIAVPDSGVPMALGYGNQTGLPMELGLVRNHYVGRTFIEPSQSIRDFGVKLKLNPVMSCLKDKRVIVVDDSLVRGTTSVKILRMIRQAGAREIHMRLGSPPITHSCYFGVDTPERSQLLAAQRDVEEMRDFIGADSLGFLSIEGLKEALGAANSHNYCYGCFNGDYPEDTGREIEPQPTDDRGPGLRSGI</sequence>
<name>A0A1Y6B524_9BACT</name>
<organism evidence="14 15">
    <name type="scientific">Pseudobacteriovorax antillogorgiicola</name>
    <dbReference type="NCBI Taxonomy" id="1513793"/>
    <lineage>
        <taxon>Bacteria</taxon>
        <taxon>Pseudomonadati</taxon>
        <taxon>Bdellovibrionota</taxon>
        <taxon>Oligoflexia</taxon>
        <taxon>Oligoflexales</taxon>
        <taxon>Pseudobacteriovoracaceae</taxon>
        <taxon>Pseudobacteriovorax</taxon>
    </lineage>
</organism>
<dbReference type="UniPathway" id="UPA00074">
    <property type="reaction ID" value="UER00124"/>
</dbReference>
<evidence type="ECO:0000313" key="14">
    <source>
        <dbReference type="EMBL" id="SME90795.1"/>
    </source>
</evidence>
<evidence type="ECO:0000256" key="5">
    <source>
        <dbReference type="ARBA" id="ARBA00022755"/>
    </source>
</evidence>
<keyword evidence="3 7" id="KW-0328">Glycosyltransferase</keyword>
<dbReference type="CDD" id="cd06223">
    <property type="entry name" value="PRTases_typeI"/>
    <property type="match status" value="1"/>
</dbReference>
<reference evidence="15" key="1">
    <citation type="submission" date="2017-04" db="EMBL/GenBank/DDBJ databases">
        <authorList>
            <person name="Varghese N."/>
            <person name="Submissions S."/>
        </authorList>
    </citation>
    <scope>NUCLEOTIDE SEQUENCE [LARGE SCALE GENOMIC DNA]</scope>
    <source>
        <strain evidence="15">RKEM611</strain>
    </source>
</reference>
<dbReference type="Proteomes" id="UP000192907">
    <property type="component" value="Unassembled WGS sequence"/>
</dbReference>
<protein>
    <recommendedName>
        <fullName evidence="7">Amidophosphoribosyltransferase</fullName>
        <shortName evidence="7">ATase</shortName>
        <ecNumber evidence="7">2.4.2.14</ecNumber>
    </recommendedName>
    <alternativeName>
        <fullName evidence="7">Glutamine phosphoribosylpyrophosphate amidotransferase</fullName>
        <shortName evidence="7">GPATase</shortName>
    </alternativeName>
</protein>
<feature type="binding site" evidence="7 10">
    <location>
        <position position="354"/>
    </location>
    <ligand>
        <name>Mg(2+)</name>
        <dbReference type="ChEBI" id="CHEBI:18420"/>
    </ligand>
</feature>
<dbReference type="OrthoDB" id="5288045at2"/>
<dbReference type="Gene3D" id="3.40.50.2020">
    <property type="match status" value="1"/>
</dbReference>
<comment type="similarity">
    <text evidence="2 7 8">In the C-terminal section; belongs to the purine/pyrimidine phosphoribosyltransferase family.</text>
</comment>
<dbReference type="GO" id="GO:0000287">
    <property type="term" value="F:magnesium ion binding"/>
    <property type="evidence" value="ECO:0007669"/>
    <property type="project" value="UniProtKB-UniRule"/>
</dbReference>
<dbReference type="EC" id="2.4.2.14" evidence="7"/>
<comment type="cofactor">
    <cofactor evidence="7 10">
        <name>Mg(2+)</name>
        <dbReference type="ChEBI" id="CHEBI:18420"/>
    </cofactor>
    <text evidence="7 10">Binds 1 Mg(2+) ion per subunit.</text>
</comment>
<dbReference type="PIRSF" id="PIRSF000485">
    <property type="entry name" value="Amd_phspho_trans"/>
    <property type="match status" value="1"/>
</dbReference>